<comment type="caution">
    <text evidence="4">The sequence shown here is derived from an EMBL/GenBank/DDBJ whole genome shotgun (WGS) entry which is preliminary data.</text>
</comment>
<dbReference type="InterPro" id="IPR051534">
    <property type="entry name" value="CBASS_pafABC_assoc_protein"/>
</dbReference>
<keyword evidence="2" id="KW-0804">Transcription</keyword>
<accession>A0A327SUQ0</accession>
<dbReference type="PANTHER" id="PTHR34580">
    <property type="match status" value="1"/>
</dbReference>
<dbReference type="OrthoDB" id="9815009at2"/>
<dbReference type="InterPro" id="IPR013196">
    <property type="entry name" value="HTH_11"/>
</dbReference>
<dbReference type="PROSITE" id="PS51000">
    <property type="entry name" value="HTH_DEOR_2"/>
    <property type="match status" value="1"/>
</dbReference>
<evidence type="ECO:0000313" key="4">
    <source>
        <dbReference type="EMBL" id="RAJ33066.1"/>
    </source>
</evidence>
<protein>
    <submittedName>
        <fullName evidence="4">Putative DNA-binding transcriptional regulator YafY</fullName>
    </submittedName>
</protein>
<proteinExistence type="predicted"/>
<dbReference type="Proteomes" id="UP000249754">
    <property type="component" value="Unassembled WGS sequence"/>
</dbReference>
<dbReference type="Gene3D" id="1.10.10.10">
    <property type="entry name" value="Winged helix-like DNA-binding domain superfamily/Winged helix DNA-binding domain"/>
    <property type="match status" value="1"/>
</dbReference>
<dbReference type="SUPFAM" id="SSF46785">
    <property type="entry name" value="Winged helix' DNA-binding domain"/>
    <property type="match status" value="1"/>
</dbReference>
<sequence>MNRIDRLSAILIQLQSRRTVRARDIADRYRISLRTVYRDISALEEAGIPIIGESGIGYSLEEGYRLPPVMFTREEATALITAEKLVARLTEATHASLFSNALDKIRAVLEPGDKDYLNHMEGKIEIMQHIFPQQGMKQDDILKIILAGLGDHLVMKMNYFTHYKQEETKRTIEPVGIFYVNRYWHLFAFCRDKNDYRDFRFDRIKQISSTDIKFKTQHPTLKSLLNAQYEATKLEEVTLLLSHQGALQISDSKYYFGYISERNTTAGIEMEFLTMSVEGFARWYISIADYATILYSDSLKTSVKSLFASFAETVKTI</sequence>
<keyword evidence="1" id="KW-0805">Transcription regulation</keyword>
<evidence type="ECO:0000256" key="1">
    <source>
        <dbReference type="ARBA" id="ARBA00023015"/>
    </source>
</evidence>
<dbReference type="AlphaFoldDB" id="A0A327SUQ0"/>
<dbReference type="GO" id="GO:0003700">
    <property type="term" value="F:DNA-binding transcription factor activity"/>
    <property type="evidence" value="ECO:0007669"/>
    <property type="project" value="InterPro"/>
</dbReference>
<keyword evidence="4" id="KW-0238">DNA-binding</keyword>
<organism evidence="4 5">
    <name type="scientific">Pedobacter cryoconitis</name>
    <dbReference type="NCBI Taxonomy" id="188932"/>
    <lineage>
        <taxon>Bacteria</taxon>
        <taxon>Pseudomonadati</taxon>
        <taxon>Bacteroidota</taxon>
        <taxon>Sphingobacteriia</taxon>
        <taxon>Sphingobacteriales</taxon>
        <taxon>Sphingobacteriaceae</taxon>
        <taxon>Pedobacter</taxon>
    </lineage>
</organism>
<name>A0A327SUQ0_9SPHI</name>
<evidence type="ECO:0000256" key="2">
    <source>
        <dbReference type="ARBA" id="ARBA00023163"/>
    </source>
</evidence>
<feature type="domain" description="HTH deoR-type" evidence="3">
    <location>
        <begin position="3"/>
        <end position="58"/>
    </location>
</feature>
<reference evidence="4 5" key="1">
    <citation type="submission" date="2018-06" db="EMBL/GenBank/DDBJ databases">
        <title>Genomic Encyclopedia of Archaeal and Bacterial Type Strains, Phase II (KMG-II): from individual species to whole genera.</title>
        <authorList>
            <person name="Goeker M."/>
        </authorList>
    </citation>
    <scope>NUCLEOTIDE SEQUENCE [LARGE SCALE GENOMIC DNA]</scope>
    <source>
        <strain evidence="4 5">DSM 14825</strain>
    </source>
</reference>
<dbReference type="PROSITE" id="PS52050">
    <property type="entry name" value="WYL"/>
    <property type="match status" value="1"/>
</dbReference>
<dbReference type="Pfam" id="PF13280">
    <property type="entry name" value="WYL"/>
    <property type="match status" value="1"/>
</dbReference>
<gene>
    <name evidence="4" type="ORF">LY11_01756</name>
</gene>
<dbReference type="RefSeq" id="WP_111633302.1">
    <property type="nucleotide sequence ID" value="NZ_QLLR01000005.1"/>
</dbReference>
<dbReference type="GO" id="GO:0003677">
    <property type="term" value="F:DNA binding"/>
    <property type="evidence" value="ECO:0007669"/>
    <property type="project" value="UniProtKB-KW"/>
</dbReference>
<dbReference type="InterPro" id="IPR001034">
    <property type="entry name" value="DeoR_HTH"/>
</dbReference>
<evidence type="ECO:0000259" key="3">
    <source>
        <dbReference type="PROSITE" id="PS51000"/>
    </source>
</evidence>
<dbReference type="InterPro" id="IPR026881">
    <property type="entry name" value="WYL_dom"/>
</dbReference>
<dbReference type="PANTHER" id="PTHR34580:SF3">
    <property type="entry name" value="PROTEIN PAFB"/>
    <property type="match status" value="1"/>
</dbReference>
<dbReference type="InterPro" id="IPR036388">
    <property type="entry name" value="WH-like_DNA-bd_sf"/>
</dbReference>
<evidence type="ECO:0000313" key="5">
    <source>
        <dbReference type="Proteomes" id="UP000249754"/>
    </source>
</evidence>
<dbReference type="EMBL" id="QLLR01000005">
    <property type="protein sequence ID" value="RAJ33066.1"/>
    <property type="molecule type" value="Genomic_DNA"/>
</dbReference>
<dbReference type="InterPro" id="IPR036390">
    <property type="entry name" value="WH_DNA-bd_sf"/>
</dbReference>
<dbReference type="Pfam" id="PF08279">
    <property type="entry name" value="HTH_11"/>
    <property type="match status" value="1"/>
</dbReference>